<dbReference type="PANTHER" id="PTHR39420:SF1">
    <property type="entry name" value="HYDROLASE"/>
    <property type="match status" value="1"/>
</dbReference>
<organism evidence="1 2">
    <name type="scientific">Rhodococcus coprophilus</name>
    <dbReference type="NCBI Taxonomy" id="38310"/>
    <lineage>
        <taxon>Bacteria</taxon>
        <taxon>Bacillati</taxon>
        <taxon>Actinomycetota</taxon>
        <taxon>Actinomycetes</taxon>
        <taxon>Mycobacteriales</taxon>
        <taxon>Nocardiaceae</taxon>
        <taxon>Rhodococcus</taxon>
    </lineage>
</organism>
<evidence type="ECO:0000313" key="1">
    <source>
        <dbReference type="EMBL" id="SQI32504.1"/>
    </source>
</evidence>
<keyword evidence="2" id="KW-1185">Reference proteome</keyword>
<dbReference type="Pfam" id="PF10103">
    <property type="entry name" value="Zincin_2"/>
    <property type="match status" value="1"/>
</dbReference>
<proteinExistence type="predicted"/>
<protein>
    <submittedName>
        <fullName evidence="1">Uncharacterized conserved protein</fullName>
    </submittedName>
</protein>
<dbReference type="AlphaFoldDB" id="A0A2X4X7J8"/>
<dbReference type="InterPro" id="IPR022454">
    <property type="entry name" value="CHP03883_F420-assoc"/>
</dbReference>
<dbReference type="KEGG" id="rcr:NCTC10994_02212"/>
<dbReference type="NCBIfam" id="TIGR03624">
    <property type="entry name" value="putative hydrolase"/>
    <property type="match status" value="1"/>
</dbReference>
<gene>
    <name evidence="1" type="ORF">NCTC10994_02212</name>
</gene>
<evidence type="ECO:0000313" key="2">
    <source>
        <dbReference type="Proteomes" id="UP000249091"/>
    </source>
</evidence>
<dbReference type="STRING" id="1219011.GCA_001895045_03305"/>
<dbReference type="NCBIfam" id="TIGR03883">
    <property type="entry name" value="DUF2342_F420"/>
    <property type="match status" value="1"/>
</dbReference>
<dbReference type="Gene3D" id="1.20.150.30">
    <property type="entry name" value="Zincin-like metallopeptidase, N-terminal domain"/>
    <property type="match status" value="1"/>
</dbReference>
<accession>A0A2X4X7J8</accession>
<reference evidence="1 2" key="1">
    <citation type="submission" date="2018-06" db="EMBL/GenBank/DDBJ databases">
        <authorList>
            <consortium name="Pathogen Informatics"/>
            <person name="Doyle S."/>
        </authorList>
    </citation>
    <scope>NUCLEOTIDE SEQUENCE [LARGE SCALE GENOMIC DNA]</scope>
    <source>
        <strain evidence="1 2">NCTC10994</strain>
    </source>
</reference>
<sequence length="347" mass="37584">MRLPMSGEERGIGDAIDWEFAAGVGARLSRPGPAMSRYTHDAVTEELYAAAERAEGPVREQTGMGDGTVPSPARVVDRPDWVRAAAGSMADLTGADRTGRWLGKPAGAQAGAMLAYLASAVLGQYDPFSRTLLLVAPNVVAVERALKVPTADFRLWVCLHEVTHRIQFEQAPWMADLMRDSTADLTAAVDEPIGEVVSRFAAAARELRTPGDKPMSQRGMVGLLRATQAEPQRESLDRMLALGTLLEGHADHVMDGVGPSVVPSVARIRRAFDSRRRRNGNPLHRMIRIVLGVDAKMAQYVHGKKFVDAVVAKVGMNEFNAVWSGPDALPTLTEIDHPDAWIARVLG</sequence>
<dbReference type="InterPro" id="IPR042271">
    <property type="entry name" value="Zinicin_2_N"/>
</dbReference>
<dbReference type="SUPFAM" id="SSF55486">
    <property type="entry name" value="Metalloproteases ('zincins'), catalytic domain"/>
    <property type="match status" value="1"/>
</dbReference>
<dbReference type="EMBL" id="LS483468">
    <property type="protein sequence ID" value="SQI32504.1"/>
    <property type="molecule type" value="Genomic_DNA"/>
</dbReference>
<dbReference type="PANTHER" id="PTHR39420">
    <property type="match status" value="1"/>
</dbReference>
<dbReference type="Proteomes" id="UP000249091">
    <property type="component" value="Chromosome 1"/>
</dbReference>
<name>A0A2X4X7J8_9NOCA</name>
<dbReference type="InterPro" id="IPR018766">
    <property type="entry name" value="Zinicin_2"/>
</dbReference>